<evidence type="ECO:0000313" key="2">
    <source>
        <dbReference type="EMBL" id="KAJ5226322.1"/>
    </source>
</evidence>
<accession>A0A9W9TKL2</accession>
<keyword evidence="3" id="KW-1185">Reference proteome</keyword>
<evidence type="ECO:0000313" key="3">
    <source>
        <dbReference type="Proteomes" id="UP001150941"/>
    </source>
</evidence>
<feature type="compositionally biased region" description="Low complexity" evidence="1">
    <location>
        <begin position="136"/>
        <end position="147"/>
    </location>
</feature>
<dbReference type="Proteomes" id="UP001150941">
    <property type="component" value="Unassembled WGS sequence"/>
</dbReference>
<feature type="region of interest" description="Disordered" evidence="1">
    <location>
        <begin position="120"/>
        <end position="165"/>
    </location>
</feature>
<evidence type="ECO:0008006" key="4">
    <source>
        <dbReference type="Google" id="ProtNLM"/>
    </source>
</evidence>
<sequence>MSHEALYGTCSCGRNHYRVSIPDDVTEHAHVYFDSSRDNRRLYGTPLTAWLRVPLDWYESYTTSFFPDETHSSIRRAFAPPHAPETRRIFCGFCGTPLTFWTEEPREEAEFLSISRISTCSRGDSDEDDTPVATDSSSLTPSLGSSSIIVPSREEAPALSRNIRSGTLNGIPWFEEMVEGQSSGPSNEIETREGGE</sequence>
<dbReference type="InterPro" id="IPR011057">
    <property type="entry name" value="Mss4-like_sf"/>
</dbReference>
<dbReference type="Gene3D" id="3.90.1590.10">
    <property type="entry name" value="glutathione-dependent formaldehyde- activating enzyme (gfa)"/>
    <property type="match status" value="1"/>
</dbReference>
<dbReference type="RefSeq" id="XP_058329733.1">
    <property type="nucleotide sequence ID" value="XM_058476843.1"/>
</dbReference>
<comment type="caution">
    <text evidence="2">The sequence shown here is derived from an EMBL/GenBank/DDBJ whole genome shotgun (WGS) entry which is preliminary data.</text>
</comment>
<proteinExistence type="predicted"/>
<feature type="region of interest" description="Disordered" evidence="1">
    <location>
        <begin position="177"/>
        <end position="196"/>
    </location>
</feature>
<evidence type="ECO:0000256" key="1">
    <source>
        <dbReference type="SAM" id="MobiDB-lite"/>
    </source>
</evidence>
<dbReference type="EMBL" id="JAPQKS010000005">
    <property type="protein sequence ID" value="KAJ5226322.1"/>
    <property type="molecule type" value="Genomic_DNA"/>
</dbReference>
<dbReference type="GeneID" id="83204146"/>
<dbReference type="SUPFAM" id="SSF51316">
    <property type="entry name" value="Mss4-like"/>
    <property type="match status" value="1"/>
</dbReference>
<reference evidence="2" key="1">
    <citation type="submission" date="2022-11" db="EMBL/GenBank/DDBJ databases">
        <authorList>
            <person name="Petersen C."/>
        </authorList>
    </citation>
    <scope>NUCLEOTIDE SEQUENCE</scope>
    <source>
        <strain evidence="2">IBT 19713</strain>
    </source>
</reference>
<name>A0A9W9TKL2_9EURO</name>
<dbReference type="AlphaFoldDB" id="A0A9W9TKL2"/>
<dbReference type="OrthoDB" id="3907216at2759"/>
<organism evidence="2 3">
    <name type="scientific">Penicillium chermesinum</name>
    <dbReference type="NCBI Taxonomy" id="63820"/>
    <lineage>
        <taxon>Eukaryota</taxon>
        <taxon>Fungi</taxon>
        <taxon>Dikarya</taxon>
        <taxon>Ascomycota</taxon>
        <taxon>Pezizomycotina</taxon>
        <taxon>Eurotiomycetes</taxon>
        <taxon>Eurotiomycetidae</taxon>
        <taxon>Eurotiales</taxon>
        <taxon>Aspergillaceae</taxon>
        <taxon>Penicillium</taxon>
    </lineage>
</organism>
<reference evidence="2" key="2">
    <citation type="journal article" date="2023" name="IMA Fungus">
        <title>Comparative genomic study of the Penicillium genus elucidates a diverse pangenome and 15 lateral gene transfer events.</title>
        <authorList>
            <person name="Petersen C."/>
            <person name="Sorensen T."/>
            <person name="Nielsen M.R."/>
            <person name="Sondergaard T.E."/>
            <person name="Sorensen J.L."/>
            <person name="Fitzpatrick D.A."/>
            <person name="Frisvad J.C."/>
            <person name="Nielsen K.L."/>
        </authorList>
    </citation>
    <scope>NUCLEOTIDE SEQUENCE</scope>
    <source>
        <strain evidence="2">IBT 19713</strain>
    </source>
</reference>
<protein>
    <recommendedName>
        <fullName evidence="4">CENP-V/GFA domain-containing protein</fullName>
    </recommendedName>
</protein>
<gene>
    <name evidence="2" type="ORF">N7468_007547</name>
</gene>